<dbReference type="PROSITE" id="PS51257">
    <property type="entry name" value="PROKAR_LIPOPROTEIN"/>
    <property type="match status" value="1"/>
</dbReference>
<sequence>MKKIIFFLSIVSCIVVLSGCEKGSDYYYAKYLNEAEIAKPGKVDSIQILPGDNRALLRFRVGPDRRVTKLKVAYNTSLSNSINTKFIDLSGADYGSFSEVEIADIPEATLFVEVVSYNQAGDSSTTAPVVSTIYGERYRSVLANRIFENISTVNGNKRINFLEESNKPRDATIFYPLQKTIVTYPLASGGTKTVELLLHSNFIVASDIAASGEITHYSIYKPVPESIDVFNSNTATVTF</sequence>
<reference evidence="1 2" key="1">
    <citation type="submission" date="2022-02" db="EMBL/GenBank/DDBJ databases">
        <authorList>
            <person name="Min J."/>
        </authorList>
    </citation>
    <scope>NUCLEOTIDE SEQUENCE [LARGE SCALE GENOMIC DNA]</scope>
    <source>
        <strain evidence="1 2">GR10-1</strain>
    </source>
</reference>
<dbReference type="RefSeq" id="WP_240827228.1">
    <property type="nucleotide sequence ID" value="NZ_JAKWBL010000001.1"/>
</dbReference>
<comment type="caution">
    <text evidence="1">The sequence shown here is derived from an EMBL/GenBank/DDBJ whole genome shotgun (WGS) entry which is preliminary data.</text>
</comment>
<evidence type="ECO:0000313" key="1">
    <source>
        <dbReference type="EMBL" id="MCH5597872.1"/>
    </source>
</evidence>
<keyword evidence="2" id="KW-1185">Reference proteome</keyword>
<dbReference type="Pfam" id="PF16389">
    <property type="entry name" value="DUF4998"/>
    <property type="match status" value="1"/>
</dbReference>
<gene>
    <name evidence="1" type="ORF">MKP09_08120</name>
</gene>
<proteinExistence type="predicted"/>
<protein>
    <submittedName>
        <fullName evidence="1">DUF4998 domain-containing protein</fullName>
    </submittedName>
</protein>
<dbReference type="Proteomes" id="UP001202248">
    <property type="component" value="Unassembled WGS sequence"/>
</dbReference>
<organism evidence="1 2">
    <name type="scientific">Niabella ginsengisoli</name>
    <dbReference type="NCBI Taxonomy" id="522298"/>
    <lineage>
        <taxon>Bacteria</taxon>
        <taxon>Pseudomonadati</taxon>
        <taxon>Bacteroidota</taxon>
        <taxon>Chitinophagia</taxon>
        <taxon>Chitinophagales</taxon>
        <taxon>Chitinophagaceae</taxon>
        <taxon>Niabella</taxon>
    </lineage>
</organism>
<accession>A0ABS9SHP2</accession>
<dbReference type="EMBL" id="JAKWBL010000001">
    <property type="protein sequence ID" value="MCH5597872.1"/>
    <property type="molecule type" value="Genomic_DNA"/>
</dbReference>
<name>A0ABS9SHP2_9BACT</name>
<evidence type="ECO:0000313" key="2">
    <source>
        <dbReference type="Proteomes" id="UP001202248"/>
    </source>
</evidence>